<gene>
    <name evidence="2" type="ORF">ARC23_14065</name>
</gene>
<name>A0A0R0AYA9_9GAMM</name>
<proteinExistence type="predicted"/>
<organism evidence="2 3">
    <name type="scientific">Stenotrophomonas beteli</name>
    <dbReference type="NCBI Taxonomy" id="3384461"/>
    <lineage>
        <taxon>Bacteria</taxon>
        <taxon>Pseudomonadati</taxon>
        <taxon>Pseudomonadota</taxon>
        <taxon>Gammaproteobacteria</taxon>
        <taxon>Lysobacterales</taxon>
        <taxon>Lysobacteraceae</taxon>
        <taxon>Stenotrophomonas</taxon>
        <taxon>Stenotrophomonas maltophilia group</taxon>
    </lineage>
</organism>
<dbReference type="Gene3D" id="3.30.1380.10">
    <property type="match status" value="1"/>
</dbReference>
<dbReference type="EMBL" id="LLXV01000043">
    <property type="protein sequence ID" value="KRG49609.1"/>
    <property type="molecule type" value="Genomic_DNA"/>
</dbReference>
<evidence type="ECO:0000313" key="3">
    <source>
        <dbReference type="Proteomes" id="UP000051757"/>
    </source>
</evidence>
<dbReference type="AlphaFoldDB" id="A0A0R0AYA9"/>
<dbReference type="InterPro" id="IPR002048">
    <property type="entry name" value="EF_hand_dom"/>
</dbReference>
<dbReference type="Gene3D" id="2.30.30.40">
    <property type="entry name" value="SH3 Domains"/>
    <property type="match status" value="1"/>
</dbReference>
<dbReference type="InterPro" id="IPR009045">
    <property type="entry name" value="Zn_M74/Hedgehog-like"/>
</dbReference>
<sequence>MSEAAPAPIIGLNIRSEASGRSARLGLLPRGARITVKNRKDKWAQIDRILEGEIAPVRPGETVDPAAKQGWVFMPELDPGPKQPVQLDKVVIPEKPIAISAGALLGHVGEYQQYVDAQPLPKRGIRPLMHMEVFAGSELPVFLAKSRRYASLLPPGTGSLFVIEKGARLKKAADPDGVMEPESGLIQLKDSGLGAWTLVQRSELKVFDRKALGAYSASSKSYANAKDGQFTGVFVGPADNQRTQSEKEARKHNYQRREMRMPLGEPFWILRKDLQQCSAGGMKWWKKHPLRTDGPEAEAVGLVRVMSRAELEQLPAPKRALDSDGKAWWEVAACGEKPGSFVLGWACEAGHPKVGWQSPWAWPGFETVEEGGIQPVDMMAATLVKMGMLQPHEVTDHRMRADKVERSALIQKLHALLDTDGNGHISKAELQTASKQPLLAQALSRMIVRYESEWGGEDAKWNELDPLMLDGAVEWSAEKLRIKNLRWWKDVAPGVKGFPVAPEVFHLHPIGLLNNFYSAVATANANAASSKDDSYNGEREKSGAQWYKRFKQSKDVASLKEPFQSNIKRFLAALDEAGVTVNINTTLRPPQRSYLMYYAREIVNGMDPATVPAFEPRNGDAAVNIDWQHLDANGKPDLKAAKQAAKAMDSAYGAAGAIGKPYRSNHNGGEAIDMRLSPAWGIGKTVKKADGTSVTISSKRDIIDVGASYDVLHWNYDGKPKKVDDPHWSKTGN</sequence>
<keyword evidence="3" id="KW-1185">Reference proteome</keyword>
<dbReference type="InterPro" id="IPR018247">
    <property type="entry name" value="EF_Hand_1_Ca_BS"/>
</dbReference>
<reference evidence="2 3" key="1">
    <citation type="journal article" date="2016" name="Front. Microbiol.">
        <title>Genome Sequence of Type Strains of Genus Stenotrophomonas.</title>
        <authorList>
            <person name="Patil P.P."/>
            <person name="Midha S."/>
            <person name="Kumar S."/>
            <person name="Patil P.B."/>
        </authorList>
    </citation>
    <scope>NUCLEOTIDE SEQUENCE [LARGE SCALE GENOMIC DNA]</scope>
    <source>
        <strain evidence="2 3">LMG 978</strain>
    </source>
</reference>
<protein>
    <recommendedName>
        <fullName evidence="1">EF-hand domain-containing protein</fullName>
    </recommendedName>
</protein>
<comment type="caution">
    <text evidence="2">The sequence shown here is derived from an EMBL/GenBank/DDBJ whole genome shotgun (WGS) entry which is preliminary data.</text>
</comment>
<dbReference type="PROSITE" id="PS00018">
    <property type="entry name" value="EF_HAND_1"/>
    <property type="match status" value="1"/>
</dbReference>
<evidence type="ECO:0000313" key="2">
    <source>
        <dbReference type="EMBL" id="KRG49609.1"/>
    </source>
</evidence>
<dbReference type="GO" id="GO:0005509">
    <property type="term" value="F:calcium ion binding"/>
    <property type="evidence" value="ECO:0007669"/>
    <property type="project" value="InterPro"/>
</dbReference>
<feature type="domain" description="EF-hand" evidence="1">
    <location>
        <begin position="405"/>
        <end position="440"/>
    </location>
</feature>
<evidence type="ECO:0000259" key="1">
    <source>
        <dbReference type="PROSITE" id="PS50222"/>
    </source>
</evidence>
<dbReference type="PROSITE" id="PS50222">
    <property type="entry name" value="EF_HAND_2"/>
    <property type="match status" value="1"/>
</dbReference>
<dbReference type="Proteomes" id="UP000051757">
    <property type="component" value="Unassembled WGS sequence"/>
</dbReference>
<accession>A0A0R0AYA9</accession>